<dbReference type="EMBL" id="JBHRVQ010000001">
    <property type="protein sequence ID" value="MFC3388189.1"/>
    <property type="molecule type" value="Genomic_DNA"/>
</dbReference>
<dbReference type="Proteomes" id="UP001595637">
    <property type="component" value="Unassembled WGS sequence"/>
</dbReference>
<keyword evidence="2" id="KW-1185">Reference proteome</keyword>
<name>A0ABV7N4J3_9STAP</name>
<reference evidence="2" key="1">
    <citation type="journal article" date="2019" name="Int. J. Syst. Evol. Microbiol.">
        <title>The Global Catalogue of Microorganisms (GCM) 10K type strain sequencing project: providing services to taxonomists for standard genome sequencing and annotation.</title>
        <authorList>
            <consortium name="The Broad Institute Genomics Platform"/>
            <consortium name="The Broad Institute Genome Sequencing Center for Infectious Disease"/>
            <person name="Wu L."/>
            <person name="Ma J."/>
        </authorList>
    </citation>
    <scope>NUCLEOTIDE SEQUENCE [LARGE SCALE GENOMIC DNA]</scope>
    <source>
        <strain evidence="2">CCM 7756</strain>
    </source>
</reference>
<organism evidence="1 2">
    <name type="scientific">Salinicoccus sesuvii</name>
    <dbReference type="NCBI Taxonomy" id="868281"/>
    <lineage>
        <taxon>Bacteria</taxon>
        <taxon>Bacillati</taxon>
        <taxon>Bacillota</taxon>
        <taxon>Bacilli</taxon>
        <taxon>Bacillales</taxon>
        <taxon>Staphylococcaceae</taxon>
        <taxon>Salinicoccus</taxon>
    </lineage>
</organism>
<accession>A0ABV7N4J3</accession>
<evidence type="ECO:0008006" key="3">
    <source>
        <dbReference type="Google" id="ProtNLM"/>
    </source>
</evidence>
<evidence type="ECO:0000313" key="1">
    <source>
        <dbReference type="EMBL" id="MFC3388189.1"/>
    </source>
</evidence>
<gene>
    <name evidence="1" type="ORF">ACFOEO_06360</name>
</gene>
<evidence type="ECO:0000313" key="2">
    <source>
        <dbReference type="Proteomes" id="UP001595637"/>
    </source>
</evidence>
<proteinExistence type="predicted"/>
<protein>
    <recommendedName>
        <fullName evidence="3">PepSY domain-containing protein</fullName>
    </recommendedName>
</protein>
<sequence length="99" mass="11668">MIQKIIRTILLLSLLIAPAFIWFKQNRHVQPESIISMLHKKYEDITFISIDHEIDRSKFLGLDRDVYKGRLHIKADNETARYQFTADAYTGEIMETTKL</sequence>
<dbReference type="RefSeq" id="WP_380653281.1">
    <property type="nucleotide sequence ID" value="NZ_JBHRVQ010000001.1"/>
</dbReference>
<comment type="caution">
    <text evidence="1">The sequence shown here is derived from an EMBL/GenBank/DDBJ whole genome shotgun (WGS) entry which is preliminary data.</text>
</comment>